<dbReference type="Pfam" id="PF06428">
    <property type="entry name" value="Sec2p"/>
    <property type="match status" value="1"/>
</dbReference>
<feature type="domain" description="GDP/GTP exchange factor Sec2 N-terminal" evidence="4">
    <location>
        <begin position="176"/>
        <end position="247"/>
    </location>
</feature>
<protein>
    <recommendedName>
        <fullName evidence="4">GDP/GTP exchange factor Sec2 N-terminal domain-containing protein</fullName>
    </recommendedName>
</protein>
<dbReference type="PANTHER" id="PTHR14430:SF4">
    <property type="entry name" value="GDP_GTP EXCHANGE FACTOR SEC2 N-TERMINAL DOMAIN-CONTAINING PROTEIN"/>
    <property type="match status" value="1"/>
</dbReference>
<feature type="compositionally biased region" description="Polar residues" evidence="3">
    <location>
        <begin position="133"/>
        <end position="153"/>
    </location>
</feature>
<feature type="region of interest" description="Disordered" evidence="3">
    <location>
        <begin position="311"/>
        <end position="351"/>
    </location>
</feature>
<evidence type="ECO:0000256" key="3">
    <source>
        <dbReference type="SAM" id="MobiDB-lite"/>
    </source>
</evidence>
<feature type="compositionally biased region" description="Pro residues" evidence="3">
    <location>
        <begin position="85"/>
        <end position="99"/>
    </location>
</feature>
<evidence type="ECO:0000313" key="5">
    <source>
        <dbReference type="EMBL" id="CAF9937984.1"/>
    </source>
</evidence>
<evidence type="ECO:0000256" key="2">
    <source>
        <dbReference type="SAM" id="Coils"/>
    </source>
</evidence>
<name>A0A8H3G7K0_9LECA</name>
<dbReference type="GO" id="GO:0051286">
    <property type="term" value="C:cell tip"/>
    <property type="evidence" value="ECO:0007669"/>
    <property type="project" value="TreeGrafter"/>
</dbReference>
<feature type="coiled-coil region" evidence="2">
    <location>
        <begin position="238"/>
        <end position="293"/>
    </location>
</feature>
<dbReference type="InterPro" id="IPR009449">
    <property type="entry name" value="Sec2_N"/>
</dbReference>
<dbReference type="OrthoDB" id="5560525at2759"/>
<feature type="compositionally biased region" description="Polar residues" evidence="3">
    <location>
        <begin position="336"/>
        <end position="351"/>
    </location>
</feature>
<dbReference type="GO" id="GO:0006887">
    <property type="term" value="P:exocytosis"/>
    <property type="evidence" value="ECO:0007669"/>
    <property type="project" value="TreeGrafter"/>
</dbReference>
<dbReference type="Proteomes" id="UP000664521">
    <property type="component" value="Unassembled WGS sequence"/>
</dbReference>
<dbReference type="Gene3D" id="1.20.5.4880">
    <property type="match status" value="1"/>
</dbReference>
<proteinExistence type="predicted"/>
<keyword evidence="1 2" id="KW-0175">Coiled coil</keyword>
<dbReference type="InterPro" id="IPR040351">
    <property type="entry name" value="RAB3IL/RAB3IP/Sec2"/>
</dbReference>
<evidence type="ECO:0000256" key="1">
    <source>
        <dbReference type="ARBA" id="ARBA00023054"/>
    </source>
</evidence>
<dbReference type="GO" id="GO:0005085">
    <property type="term" value="F:guanyl-nucleotide exchange factor activity"/>
    <property type="evidence" value="ECO:0007669"/>
    <property type="project" value="InterPro"/>
</dbReference>
<dbReference type="SUPFAM" id="SSF144284">
    <property type="entry name" value="Sec2 N-terminal region"/>
    <property type="match status" value="1"/>
</dbReference>
<dbReference type="EMBL" id="CAJPDS010000107">
    <property type="protein sequence ID" value="CAF9937984.1"/>
    <property type="molecule type" value="Genomic_DNA"/>
</dbReference>
<organism evidence="5 6">
    <name type="scientific">Heterodermia speciosa</name>
    <dbReference type="NCBI Taxonomy" id="116794"/>
    <lineage>
        <taxon>Eukaryota</taxon>
        <taxon>Fungi</taxon>
        <taxon>Dikarya</taxon>
        <taxon>Ascomycota</taxon>
        <taxon>Pezizomycotina</taxon>
        <taxon>Lecanoromycetes</taxon>
        <taxon>OSLEUM clade</taxon>
        <taxon>Lecanoromycetidae</taxon>
        <taxon>Caliciales</taxon>
        <taxon>Physciaceae</taxon>
        <taxon>Heterodermia</taxon>
    </lineage>
</organism>
<evidence type="ECO:0000313" key="6">
    <source>
        <dbReference type="Proteomes" id="UP000664521"/>
    </source>
</evidence>
<reference evidence="5" key="1">
    <citation type="submission" date="2021-03" db="EMBL/GenBank/DDBJ databases">
        <authorList>
            <person name="Tagirdzhanova G."/>
        </authorList>
    </citation>
    <scope>NUCLEOTIDE SEQUENCE</scope>
</reference>
<dbReference type="PANTHER" id="PTHR14430">
    <property type="entry name" value="RABIN3-RELATED"/>
    <property type="match status" value="1"/>
</dbReference>
<accession>A0A8H3G7K0</accession>
<feature type="compositionally biased region" description="Gly residues" evidence="3">
    <location>
        <begin position="311"/>
        <end position="331"/>
    </location>
</feature>
<evidence type="ECO:0000259" key="4">
    <source>
        <dbReference type="Pfam" id="PF06428"/>
    </source>
</evidence>
<keyword evidence="6" id="KW-1185">Reference proteome</keyword>
<dbReference type="GO" id="GO:0070319">
    <property type="term" value="C:Golgi to plasma membrane transport vesicle"/>
    <property type="evidence" value="ECO:0007669"/>
    <property type="project" value="TreeGrafter"/>
</dbReference>
<dbReference type="AlphaFoldDB" id="A0A8H3G7K0"/>
<comment type="caution">
    <text evidence="5">The sequence shown here is derived from an EMBL/GenBank/DDBJ whole genome shotgun (WGS) entry which is preliminary data.</text>
</comment>
<feature type="compositionally biased region" description="Pro residues" evidence="3">
    <location>
        <begin position="156"/>
        <end position="166"/>
    </location>
</feature>
<sequence length="351" mass="37639">MSTTTITTVLQPPPTKLAVHTIFRANCQECGADVSHVGHDAAVAAQRRIEELEQQVKILTDKATAAVDKLADYEDQLHQLKSQSQPPPATMPTATPPTDQPTQVPTPRTQPPDRPPSRPNSTVSRLSALLPSTRRSASTPPAASMPNTPFNHTPSPFSPLPAPPHTSLPQNAPEADLLTALTHETRLRRAAEARLSETASEVEELTSSLFSEANEMVARERKAVKRLGEEVEEGRRGMERLGEELEEGRRKQEGLERRCREREERVKVLERRAREKDERLERLEQRVGRGERVRGLLREGVGIGGGIGVGVGSVGGGGGETGAGNGAGSGDGTENASVLQSGAGTQNGPAS</sequence>
<gene>
    <name evidence="5" type="ORF">HETSPECPRED_000731</name>
</gene>
<feature type="compositionally biased region" description="Pro residues" evidence="3">
    <location>
        <begin position="108"/>
        <end position="118"/>
    </location>
</feature>
<feature type="region of interest" description="Disordered" evidence="3">
    <location>
        <begin position="79"/>
        <end position="171"/>
    </location>
</feature>